<feature type="compositionally biased region" description="Basic residues" evidence="1">
    <location>
        <begin position="152"/>
        <end position="168"/>
    </location>
</feature>
<dbReference type="EMBL" id="MK072387">
    <property type="protein sequence ID" value="AYV83253.1"/>
    <property type="molecule type" value="Genomic_DNA"/>
</dbReference>
<organism evidence="2">
    <name type="scientific">Hyperionvirus sp</name>
    <dbReference type="NCBI Taxonomy" id="2487770"/>
    <lineage>
        <taxon>Viruses</taxon>
        <taxon>Varidnaviria</taxon>
        <taxon>Bamfordvirae</taxon>
        <taxon>Nucleocytoviricota</taxon>
        <taxon>Megaviricetes</taxon>
        <taxon>Imitervirales</taxon>
        <taxon>Mimiviridae</taxon>
        <taxon>Klosneuvirinae</taxon>
    </lineage>
</organism>
<accession>A0A3G5ABK3</accession>
<proteinExistence type="predicted"/>
<reference evidence="2" key="1">
    <citation type="submission" date="2018-10" db="EMBL/GenBank/DDBJ databases">
        <title>Hidden diversity of soil giant viruses.</title>
        <authorList>
            <person name="Schulz F."/>
            <person name="Alteio L."/>
            <person name="Goudeau D."/>
            <person name="Ryan E.M."/>
            <person name="Malmstrom R.R."/>
            <person name="Blanchard J."/>
            <person name="Woyke T."/>
        </authorList>
    </citation>
    <scope>NUCLEOTIDE SEQUENCE</scope>
    <source>
        <strain evidence="2">HYV1</strain>
    </source>
</reference>
<evidence type="ECO:0000313" key="2">
    <source>
        <dbReference type="EMBL" id="AYV83253.1"/>
    </source>
</evidence>
<protein>
    <submittedName>
        <fullName evidence="2">Uncharacterized protein</fullName>
    </submittedName>
</protein>
<gene>
    <name evidence="2" type="ORF">Hyperionvirus5_59</name>
</gene>
<name>A0A3G5ABK3_9VIRU</name>
<evidence type="ECO:0000256" key="1">
    <source>
        <dbReference type="SAM" id="MobiDB-lite"/>
    </source>
</evidence>
<feature type="region of interest" description="Disordered" evidence="1">
    <location>
        <begin position="143"/>
        <end position="168"/>
    </location>
</feature>
<sequence>MAEVKKPAAAGSFTKGEIEEVYTAILDLFSSKETLVKWLDDNYEKIMAKRRARANGMWFSERVSCDDLPSLLICCDEKKFLSLADRYFEMTGKRICVANVSIRDLCVVECMCDGGRVCKCWCRIIHTNQTPEEAAYRNKVQGQFRSGPTVKPRVRTGKKKKKSHRKKI</sequence>